<evidence type="ECO:0000313" key="2">
    <source>
        <dbReference type="Proteomes" id="UP000428333"/>
    </source>
</evidence>
<accession>A0A6A4M436</accession>
<feature type="non-terminal residue" evidence="1">
    <location>
        <position position="92"/>
    </location>
</feature>
<dbReference type="Proteomes" id="UP000428333">
    <property type="component" value="Linkage Group LG02"/>
</dbReference>
<sequence length="92" mass="10382">MEALLQQHRWTCKKFLQCFLIKDPDVSVVTHSTLFSFQAIIKDPFMLNSVILVFACKQTGHGLGLYDLKSRKWHIQGTSALKGDGIYKGLGL</sequence>
<reference evidence="1 2" key="1">
    <citation type="journal article" date="2019" name="Genome Biol. Evol.">
        <title>The Rhododendron genome and chromosomal organization provide insight into shared whole-genome duplications across the heath family (Ericaceae).</title>
        <authorList>
            <person name="Soza V.L."/>
            <person name="Lindsley D."/>
            <person name="Waalkes A."/>
            <person name="Ramage E."/>
            <person name="Patwardhan R.P."/>
            <person name="Burton J.N."/>
            <person name="Adey A."/>
            <person name="Kumar A."/>
            <person name="Qiu R."/>
            <person name="Shendure J."/>
            <person name="Hall B."/>
        </authorList>
    </citation>
    <scope>NUCLEOTIDE SEQUENCE [LARGE SCALE GENOMIC DNA]</scope>
    <source>
        <strain evidence="1">RSF 1966-606</strain>
    </source>
</reference>
<proteinExistence type="predicted"/>
<name>A0A6A4M436_9ERIC</name>
<evidence type="ECO:0000313" key="1">
    <source>
        <dbReference type="EMBL" id="KAE9465020.1"/>
    </source>
</evidence>
<comment type="caution">
    <text evidence="1">The sequence shown here is derived from an EMBL/GenBank/DDBJ whole genome shotgun (WGS) entry which is preliminary data.</text>
</comment>
<dbReference type="OrthoDB" id="2011769at2759"/>
<gene>
    <name evidence="1" type="ORF">C3L33_03073</name>
</gene>
<dbReference type="AlphaFoldDB" id="A0A6A4M436"/>
<protein>
    <submittedName>
        <fullName evidence="1">Uncharacterized protein</fullName>
    </submittedName>
</protein>
<feature type="non-terminal residue" evidence="1">
    <location>
        <position position="1"/>
    </location>
</feature>
<dbReference type="InterPro" id="IPR027417">
    <property type="entry name" value="P-loop_NTPase"/>
</dbReference>
<keyword evidence="2" id="KW-1185">Reference proteome</keyword>
<organism evidence="1 2">
    <name type="scientific">Rhododendron williamsianum</name>
    <dbReference type="NCBI Taxonomy" id="262921"/>
    <lineage>
        <taxon>Eukaryota</taxon>
        <taxon>Viridiplantae</taxon>
        <taxon>Streptophyta</taxon>
        <taxon>Embryophyta</taxon>
        <taxon>Tracheophyta</taxon>
        <taxon>Spermatophyta</taxon>
        <taxon>Magnoliopsida</taxon>
        <taxon>eudicotyledons</taxon>
        <taxon>Gunneridae</taxon>
        <taxon>Pentapetalae</taxon>
        <taxon>asterids</taxon>
        <taxon>Ericales</taxon>
        <taxon>Ericaceae</taxon>
        <taxon>Ericoideae</taxon>
        <taxon>Rhodoreae</taxon>
        <taxon>Rhododendron</taxon>
    </lineage>
</organism>
<dbReference type="Gene3D" id="3.40.50.300">
    <property type="entry name" value="P-loop containing nucleotide triphosphate hydrolases"/>
    <property type="match status" value="1"/>
</dbReference>
<dbReference type="EMBL" id="QEFC01000307">
    <property type="protein sequence ID" value="KAE9465020.1"/>
    <property type="molecule type" value="Genomic_DNA"/>
</dbReference>